<dbReference type="InterPro" id="IPR016181">
    <property type="entry name" value="Acyl_CoA_acyltransferase"/>
</dbReference>
<dbReference type="PROSITE" id="PS51186">
    <property type="entry name" value="GNAT"/>
    <property type="match status" value="1"/>
</dbReference>
<dbReference type="GO" id="GO:0008080">
    <property type="term" value="F:N-acetyltransferase activity"/>
    <property type="evidence" value="ECO:0007669"/>
    <property type="project" value="InterPro"/>
</dbReference>
<keyword evidence="1 3" id="KW-0808">Transferase</keyword>
<dbReference type="SUPFAM" id="SSF55729">
    <property type="entry name" value="Acyl-CoA N-acyltransferases (Nat)"/>
    <property type="match status" value="1"/>
</dbReference>
<dbReference type="InterPro" id="IPR000182">
    <property type="entry name" value="GNAT_dom"/>
</dbReference>
<dbReference type="InterPro" id="IPR050769">
    <property type="entry name" value="NAT_camello-type"/>
</dbReference>
<reference evidence="3 4" key="1">
    <citation type="journal article" date="2015" name="Nature">
        <title>rRNA introns, odd ribosomes, and small enigmatic genomes across a large radiation of phyla.</title>
        <authorList>
            <person name="Brown C.T."/>
            <person name="Hug L.A."/>
            <person name="Thomas B.C."/>
            <person name="Sharon I."/>
            <person name="Castelle C.J."/>
            <person name="Singh A."/>
            <person name="Wilkins M.J."/>
            <person name="Williams K.H."/>
            <person name="Banfield J.F."/>
        </authorList>
    </citation>
    <scope>NUCLEOTIDE SEQUENCE [LARGE SCALE GENOMIC DNA]</scope>
</reference>
<evidence type="ECO:0000313" key="3">
    <source>
        <dbReference type="EMBL" id="KKQ27265.1"/>
    </source>
</evidence>
<dbReference type="AlphaFoldDB" id="A0A0G0GM80"/>
<comment type="caution">
    <text evidence="3">The sequence shown here is derived from an EMBL/GenBank/DDBJ whole genome shotgun (WGS) entry which is preliminary data.</text>
</comment>
<dbReference type="EMBL" id="LBSX01000011">
    <property type="protein sequence ID" value="KKQ27265.1"/>
    <property type="molecule type" value="Genomic_DNA"/>
</dbReference>
<dbReference type="PANTHER" id="PTHR13947">
    <property type="entry name" value="GNAT FAMILY N-ACETYLTRANSFERASE"/>
    <property type="match status" value="1"/>
</dbReference>
<feature type="domain" description="N-acetyltransferase" evidence="2">
    <location>
        <begin position="4"/>
        <end position="158"/>
    </location>
</feature>
<name>A0A0G0GM80_9BACT</name>
<gene>
    <name evidence="3" type="ORF">US42_C0011G0003</name>
</gene>
<proteinExistence type="predicted"/>
<dbReference type="PANTHER" id="PTHR13947:SF37">
    <property type="entry name" value="LD18367P"/>
    <property type="match status" value="1"/>
</dbReference>
<sequence>MENIKLRQFEEKDKEATYNLHIEGLKQSESFIDDPKAREQLDQDLKKIREEYIDSDGEFFVAIIDDKVVGMGALRKVDDITAEIKRMRVKPELQGKGIGALILDKLIEKAKELGYKKLLLDTSIKQIVAQRLYESRGFKESRRGEIYGQETLYYQRDI</sequence>
<accession>A0A0G0GM80</accession>
<dbReference type="STRING" id="1619046.US42_C0011G0003"/>
<organism evidence="3 4">
    <name type="scientific">Candidatus Magasanikbacteria bacterium GW2011_GWC2_37_14</name>
    <dbReference type="NCBI Taxonomy" id="1619046"/>
    <lineage>
        <taxon>Bacteria</taxon>
        <taxon>Candidatus Magasanikiibacteriota</taxon>
    </lineage>
</organism>
<protein>
    <submittedName>
        <fullName evidence="3">GCN5-related N-acetyltransferase</fullName>
    </submittedName>
</protein>
<evidence type="ECO:0000313" key="4">
    <source>
        <dbReference type="Proteomes" id="UP000034849"/>
    </source>
</evidence>
<dbReference type="CDD" id="cd04301">
    <property type="entry name" value="NAT_SF"/>
    <property type="match status" value="1"/>
</dbReference>
<dbReference type="Pfam" id="PF00583">
    <property type="entry name" value="Acetyltransf_1"/>
    <property type="match status" value="1"/>
</dbReference>
<evidence type="ECO:0000259" key="2">
    <source>
        <dbReference type="PROSITE" id="PS51186"/>
    </source>
</evidence>
<dbReference type="Proteomes" id="UP000034849">
    <property type="component" value="Unassembled WGS sequence"/>
</dbReference>
<evidence type="ECO:0000256" key="1">
    <source>
        <dbReference type="ARBA" id="ARBA00022679"/>
    </source>
</evidence>
<dbReference type="Gene3D" id="3.40.630.30">
    <property type="match status" value="1"/>
</dbReference>